<reference evidence="3 4" key="1">
    <citation type="submission" date="2014-04" db="EMBL/GenBank/DDBJ databases">
        <authorList>
            <consortium name="DOE Joint Genome Institute"/>
            <person name="Kuo A."/>
            <person name="Kohler A."/>
            <person name="Nagy L.G."/>
            <person name="Floudas D."/>
            <person name="Copeland A."/>
            <person name="Barry K.W."/>
            <person name="Cichocki N."/>
            <person name="Veneault-Fourrey C."/>
            <person name="LaButti K."/>
            <person name="Lindquist E.A."/>
            <person name="Lipzen A."/>
            <person name="Lundell T."/>
            <person name="Morin E."/>
            <person name="Murat C."/>
            <person name="Sun H."/>
            <person name="Tunlid A."/>
            <person name="Henrissat B."/>
            <person name="Grigoriev I.V."/>
            <person name="Hibbett D.S."/>
            <person name="Martin F."/>
            <person name="Nordberg H.P."/>
            <person name="Cantor M.N."/>
            <person name="Hua S.X."/>
        </authorList>
    </citation>
    <scope>NUCLEOTIDE SEQUENCE [LARGE SCALE GENOMIC DNA]</scope>
    <source>
        <strain evidence="3 4">Foug A</strain>
    </source>
</reference>
<feature type="signal peptide" evidence="2">
    <location>
        <begin position="1"/>
        <end position="19"/>
    </location>
</feature>
<evidence type="ECO:0008006" key="5">
    <source>
        <dbReference type="Google" id="ProtNLM"/>
    </source>
</evidence>
<dbReference type="InParanoid" id="A0A0C2YP31"/>
<keyword evidence="4" id="KW-1185">Reference proteome</keyword>
<gene>
    <name evidence="3" type="ORF">SCLCIDRAFT_1224492</name>
</gene>
<evidence type="ECO:0000313" key="4">
    <source>
        <dbReference type="Proteomes" id="UP000053989"/>
    </source>
</evidence>
<accession>A0A0C2YP31</accession>
<sequence length="147" mass="15737">MAPLTKILLPLALAGFATAAIVPVTGQALVTKDDDQPPFMTGLQSGQGTFFDAELGACGFINDNSEHIAAVSNLLFDAVPGYDGDSFHNPVCGRQVTAYYKDRSTTVTITDSCADCDITNLDFTPTAFADLEPDLDVGRIDITWEWV</sequence>
<dbReference type="Proteomes" id="UP000053989">
    <property type="component" value="Unassembled WGS sequence"/>
</dbReference>
<dbReference type="PANTHER" id="PTHR31836:SF28">
    <property type="entry name" value="SRCR DOMAIN-CONTAINING PROTEIN-RELATED"/>
    <property type="match status" value="1"/>
</dbReference>
<proteinExistence type="predicted"/>
<keyword evidence="1 2" id="KW-0732">Signal</keyword>
<dbReference type="AlphaFoldDB" id="A0A0C2YP31"/>
<dbReference type="PANTHER" id="PTHR31836">
    <property type="match status" value="1"/>
</dbReference>
<organism evidence="3 4">
    <name type="scientific">Scleroderma citrinum Foug A</name>
    <dbReference type="NCBI Taxonomy" id="1036808"/>
    <lineage>
        <taxon>Eukaryota</taxon>
        <taxon>Fungi</taxon>
        <taxon>Dikarya</taxon>
        <taxon>Basidiomycota</taxon>
        <taxon>Agaricomycotina</taxon>
        <taxon>Agaricomycetes</taxon>
        <taxon>Agaricomycetidae</taxon>
        <taxon>Boletales</taxon>
        <taxon>Sclerodermatineae</taxon>
        <taxon>Sclerodermataceae</taxon>
        <taxon>Scleroderma</taxon>
    </lineage>
</organism>
<dbReference type="STRING" id="1036808.A0A0C2YP31"/>
<dbReference type="CDD" id="cd22191">
    <property type="entry name" value="DPBB_RlpA_EXP_N-like"/>
    <property type="match status" value="1"/>
</dbReference>
<name>A0A0C2YP31_9AGAM</name>
<reference evidence="4" key="2">
    <citation type="submission" date="2015-01" db="EMBL/GenBank/DDBJ databases">
        <title>Evolutionary Origins and Diversification of the Mycorrhizal Mutualists.</title>
        <authorList>
            <consortium name="DOE Joint Genome Institute"/>
            <consortium name="Mycorrhizal Genomics Consortium"/>
            <person name="Kohler A."/>
            <person name="Kuo A."/>
            <person name="Nagy L.G."/>
            <person name="Floudas D."/>
            <person name="Copeland A."/>
            <person name="Barry K.W."/>
            <person name="Cichocki N."/>
            <person name="Veneault-Fourrey C."/>
            <person name="LaButti K."/>
            <person name="Lindquist E.A."/>
            <person name="Lipzen A."/>
            <person name="Lundell T."/>
            <person name="Morin E."/>
            <person name="Murat C."/>
            <person name="Riley R."/>
            <person name="Ohm R."/>
            <person name="Sun H."/>
            <person name="Tunlid A."/>
            <person name="Henrissat B."/>
            <person name="Grigoriev I.V."/>
            <person name="Hibbett D.S."/>
            <person name="Martin F."/>
        </authorList>
    </citation>
    <scope>NUCLEOTIDE SEQUENCE [LARGE SCALE GENOMIC DNA]</scope>
    <source>
        <strain evidence="4">Foug A</strain>
    </source>
</reference>
<protein>
    <recommendedName>
        <fullName evidence="5">RlpA-like protein double-psi beta-barrel domain-containing protein</fullName>
    </recommendedName>
</protein>
<dbReference type="OrthoDB" id="623670at2759"/>
<dbReference type="Gene3D" id="2.40.40.10">
    <property type="entry name" value="RlpA-like domain"/>
    <property type="match status" value="1"/>
</dbReference>
<dbReference type="EMBL" id="KN822255">
    <property type="protein sequence ID" value="KIM51478.1"/>
    <property type="molecule type" value="Genomic_DNA"/>
</dbReference>
<dbReference type="SUPFAM" id="SSF50685">
    <property type="entry name" value="Barwin-like endoglucanases"/>
    <property type="match status" value="1"/>
</dbReference>
<evidence type="ECO:0000313" key="3">
    <source>
        <dbReference type="EMBL" id="KIM51478.1"/>
    </source>
</evidence>
<evidence type="ECO:0000256" key="2">
    <source>
        <dbReference type="SAM" id="SignalP"/>
    </source>
</evidence>
<feature type="chain" id="PRO_5002159507" description="RlpA-like protein double-psi beta-barrel domain-containing protein" evidence="2">
    <location>
        <begin position="20"/>
        <end position="147"/>
    </location>
</feature>
<dbReference type="HOGENOM" id="CLU_047639_6_2_1"/>
<evidence type="ECO:0000256" key="1">
    <source>
        <dbReference type="ARBA" id="ARBA00022729"/>
    </source>
</evidence>
<dbReference type="InterPro" id="IPR036908">
    <property type="entry name" value="RlpA-like_sf"/>
</dbReference>
<dbReference type="InterPro" id="IPR051477">
    <property type="entry name" value="Expansin_CellWall"/>
</dbReference>